<dbReference type="AlphaFoldDB" id="A0A151U5W2"/>
<keyword evidence="2" id="KW-1185">Reference proteome</keyword>
<gene>
    <name evidence="1" type="ORF">KK1_007335</name>
</gene>
<proteinExistence type="predicted"/>
<dbReference type="Proteomes" id="UP000075243">
    <property type="component" value="Chromosome 2"/>
</dbReference>
<dbReference type="EMBL" id="CM003604">
    <property type="protein sequence ID" value="KYP74648.1"/>
    <property type="molecule type" value="Genomic_DNA"/>
</dbReference>
<name>A0A151U5W2_CAJCA</name>
<organism evidence="1 2">
    <name type="scientific">Cajanus cajan</name>
    <name type="common">Pigeon pea</name>
    <name type="synonym">Cajanus indicus</name>
    <dbReference type="NCBI Taxonomy" id="3821"/>
    <lineage>
        <taxon>Eukaryota</taxon>
        <taxon>Viridiplantae</taxon>
        <taxon>Streptophyta</taxon>
        <taxon>Embryophyta</taxon>
        <taxon>Tracheophyta</taxon>
        <taxon>Spermatophyta</taxon>
        <taxon>Magnoliopsida</taxon>
        <taxon>eudicotyledons</taxon>
        <taxon>Gunneridae</taxon>
        <taxon>Pentapetalae</taxon>
        <taxon>rosids</taxon>
        <taxon>fabids</taxon>
        <taxon>Fabales</taxon>
        <taxon>Fabaceae</taxon>
        <taxon>Papilionoideae</taxon>
        <taxon>50 kb inversion clade</taxon>
        <taxon>NPAAA clade</taxon>
        <taxon>indigoferoid/millettioid clade</taxon>
        <taxon>Phaseoleae</taxon>
        <taxon>Cajanus</taxon>
    </lineage>
</organism>
<protein>
    <recommendedName>
        <fullName evidence="3">Retrotransposon gag domain-containing protein</fullName>
    </recommendedName>
</protein>
<evidence type="ECO:0008006" key="3">
    <source>
        <dbReference type="Google" id="ProtNLM"/>
    </source>
</evidence>
<dbReference type="PANTHER" id="PTHR37610:SF55">
    <property type="entry name" value="RETROTRANSPOSON COPIA-LIKE N-TERMINAL DOMAIN-CONTAINING PROTEIN"/>
    <property type="match status" value="1"/>
</dbReference>
<accession>A0A151U5W2</accession>
<dbReference type="PANTHER" id="PTHR37610">
    <property type="entry name" value="CCHC-TYPE DOMAIN-CONTAINING PROTEIN"/>
    <property type="match status" value="1"/>
</dbReference>
<sequence length="77" mass="9397">MNNEITSNIIYIDEASIAWKELKDRFSQCDFVRISQLHVELYSLKQFDLFVINYFTQLRILWDELCIFRPMEHTLSY</sequence>
<dbReference type="Gramene" id="C.cajan_07134.t">
    <property type="protein sequence ID" value="C.cajan_07134.t.cds1"/>
    <property type="gene ID" value="C.cajan_07134"/>
</dbReference>
<evidence type="ECO:0000313" key="2">
    <source>
        <dbReference type="Proteomes" id="UP000075243"/>
    </source>
</evidence>
<reference evidence="1 2" key="1">
    <citation type="journal article" date="2012" name="Nat. Biotechnol.">
        <title>Draft genome sequence of pigeonpea (Cajanus cajan), an orphan legume crop of resource-poor farmers.</title>
        <authorList>
            <person name="Varshney R.K."/>
            <person name="Chen W."/>
            <person name="Li Y."/>
            <person name="Bharti A.K."/>
            <person name="Saxena R.K."/>
            <person name="Schlueter J.A."/>
            <person name="Donoghue M.T."/>
            <person name="Azam S."/>
            <person name="Fan G."/>
            <person name="Whaley A.M."/>
            <person name="Farmer A.D."/>
            <person name="Sheridan J."/>
            <person name="Iwata A."/>
            <person name="Tuteja R."/>
            <person name="Penmetsa R.V."/>
            <person name="Wu W."/>
            <person name="Upadhyaya H.D."/>
            <person name="Yang S.P."/>
            <person name="Shah T."/>
            <person name="Saxena K.B."/>
            <person name="Michael T."/>
            <person name="McCombie W.R."/>
            <person name="Yang B."/>
            <person name="Zhang G."/>
            <person name="Yang H."/>
            <person name="Wang J."/>
            <person name="Spillane C."/>
            <person name="Cook D.R."/>
            <person name="May G.D."/>
            <person name="Xu X."/>
            <person name="Jackson S.A."/>
        </authorList>
    </citation>
    <scope>NUCLEOTIDE SEQUENCE [LARGE SCALE GENOMIC DNA]</scope>
    <source>
        <strain evidence="2">cv. Asha</strain>
    </source>
</reference>
<evidence type="ECO:0000313" key="1">
    <source>
        <dbReference type="EMBL" id="KYP74648.1"/>
    </source>
</evidence>